<dbReference type="InterPro" id="IPR013483">
    <property type="entry name" value="MoaA"/>
</dbReference>
<dbReference type="InterPro" id="IPR058240">
    <property type="entry name" value="rSAM_sf"/>
</dbReference>
<dbReference type="PROSITE" id="PS01305">
    <property type="entry name" value="MOAA_NIFB_PQQE"/>
    <property type="match status" value="1"/>
</dbReference>
<dbReference type="GO" id="GO:1904047">
    <property type="term" value="F:S-adenosyl-L-methionine binding"/>
    <property type="evidence" value="ECO:0007669"/>
    <property type="project" value="UniProtKB-UniRule"/>
</dbReference>
<feature type="binding site" evidence="12">
    <location>
        <position position="51"/>
    </location>
    <ligand>
        <name>[4Fe-4S] cluster</name>
        <dbReference type="ChEBI" id="CHEBI:49883"/>
        <label>1</label>
        <note>4Fe-4S-S-AdoMet</note>
    </ligand>
</feature>
<evidence type="ECO:0000256" key="10">
    <source>
        <dbReference type="ARBA" id="ARBA00023239"/>
    </source>
</evidence>
<reference evidence="14" key="1">
    <citation type="submission" date="2021-04" db="EMBL/GenBank/DDBJ databases">
        <title>novel species isolated from subtropical streams in China.</title>
        <authorList>
            <person name="Lu H."/>
        </authorList>
    </citation>
    <scope>NUCLEOTIDE SEQUENCE</scope>
    <source>
        <strain evidence="14">LFS511W</strain>
    </source>
</reference>
<keyword evidence="9 12" id="KW-0501">Molybdenum cofactor biosynthesis</keyword>
<comment type="similarity">
    <text evidence="12">Belongs to the radical SAM superfamily. MoaA family.</text>
</comment>
<keyword evidence="3 12" id="KW-0949">S-adenosyl-L-methionine</keyword>
<dbReference type="GO" id="GO:0046872">
    <property type="term" value="F:metal ion binding"/>
    <property type="evidence" value="ECO:0007669"/>
    <property type="project" value="UniProtKB-KW"/>
</dbReference>
<dbReference type="Gene3D" id="3.20.20.70">
    <property type="entry name" value="Aldolase class I"/>
    <property type="match status" value="1"/>
</dbReference>
<dbReference type="InterPro" id="IPR006638">
    <property type="entry name" value="Elp3/MiaA/NifB-like_rSAM"/>
</dbReference>
<dbReference type="PROSITE" id="PS51918">
    <property type="entry name" value="RADICAL_SAM"/>
    <property type="match status" value="1"/>
</dbReference>
<dbReference type="PANTHER" id="PTHR22960">
    <property type="entry name" value="MOLYBDOPTERIN COFACTOR SYNTHESIS PROTEIN A"/>
    <property type="match status" value="1"/>
</dbReference>
<proteinExistence type="inferred from homology"/>
<evidence type="ECO:0000256" key="12">
    <source>
        <dbReference type="HAMAP-Rule" id="MF_01225"/>
    </source>
</evidence>
<dbReference type="InterPro" id="IPR000385">
    <property type="entry name" value="MoaA_NifB_PqqE_Fe-S-bd_CS"/>
</dbReference>
<dbReference type="SFLD" id="SFLDS00029">
    <property type="entry name" value="Radical_SAM"/>
    <property type="match status" value="1"/>
</dbReference>
<feature type="binding site" evidence="12">
    <location>
        <position position="53"/>
    </location>
    <ligand>
        <name>S-adenosyl-L-methionine</name>
        <dbReference type="ChEBI" id="CHEBI:59789"/>
    </ligand>
</feature>
<feature type="binding site" evidence="12">
    <location>
        <begin position="295"/>
        <end position="297"/>
    </location>
    <ligand>
        <name>GTP</name>
        <dbReference type="ChEBI" id="CHEBI:37565"/>
    </ligand>
</feature>
<dbReference type="HAMAP" id="MF_01225_B">
    <property type="entry name" value="MoaA_B"/>
    <property type="match status" value="1"/>
</dbReference>
<feature type="binding site" evidence="12">
    <location>
        <position position="129"/>
    </location>
    <ligand>
        <name>GTP</name>
        <dbReference type="ChEBI" id="CHEBI:37565"/>
    </ligand>
</feature>
<keyword evidence="8 12" id="KW-0342">GTP-binding</keyword>
<dbReference type="InterPro" id="IPR007197">
    <property type="entry name" value="rSAM"/>
</dbReference>
<feature type="binding site" evidence="12">
    <location>
        <position position="307"/>
    </location>
    <ligand>
        <name>[4Fe-4S] cluster</name>
        <dbReference type="ChEBI" id="CHEBI:49883"/>
        <label>2</label>
        <note>4Fe-4S-substrate</note>
    </ligand>
</feature>
<evidence type="ECO:0000256" key="11">
    <source>
        <dbReference type="ARBA" id="ARBA00048697"/>
    </source>
</evidence>
<dbReference type="EC" id="4.1.99.22" evidence="1 12"/>
<evidence type="ECO:0000256" key="7">
    <source>
        <dbReference type="ARBA" id="ARBA00023014"/>
    </source>
</evidence>
<protein>
    <recommendedName>
        <fullName evidence="1 12">GTP 3',8-cyclase</fullName>
        <ecNumber evidence="1 12">4.1.99.22</ecNumber>
    </recommendedName>
    <alternativeName>
        <fullName evidence="12">Molybdenum cofactor biosynthesis protein A</fullName>
    </alternativeName>
</protein>
<evidence type="ECO:0000256" key="8">
    <source>
        <dbReference type="ARBA" id="ARBA00023134"/>
    </source>
</evidence>
<name>A0A941I4R7_9BURK</name>
<dbReference type="PANTHER" id="PTHR22960:SF0">
    <property type="entry name" value="MOLYBDENUM COFACTOR BIOSYNTHESIS PROTEIN 1"/>
    <property type="match status" value="1"/>
</dbReference>
<organism evidence="14 15">
    <name type="scientific">Undibacterium luofuense</name>
    <dbReference type="NCBI Taxonomy" id="2828733"/>
    <lineage>
        <taxon>Bacteria</taxon>
        <taxon>Pseudomonadati</taxon>
        <taxon>Pseudomonadota</taxon>
        <taxon>Betaproteobacteria</taxon>
        <taxon>Burkholderiales</taxon>
        <taxon>Oxalobacteraceae</taxon>
        <taxon>Undibacterium</taxon>
    </lineage>
</organism>
<feature type="binding site" evidence="12">
    <location>
        <position position="293"/>
    </location>
    <ligand>
        <name>[4Fe-4S] cluster</name>
        <dbReference type="ChEBI" id="CHEBI:49883"/>
        <label>2</label>
        <note>4Fe-4S-substrate</note>
    </ligand>
</feature>
<dbReference type="InterPro" id="IPR040064">
    <property type="entry name" value="MoaA-like"/>
</dbReference>
<gene>
    <name evidence="12 14" type="primary">moaA</name>
    <name evidence="14" type="ORF">KDM89_07560</name>
</gene>
<dbReference type="SFLD" id="SFLDG01386">
    <property type="entry name" value="main_SPASM_domain-containing"/>
    <property type="match status" value="1"/>
</dbReference>
<evidence type="ECO:0000313" key="14">
    <source>
        <dbReference type="EMBL" id="MBR7781992.1"/>
    </source>
</evidence>
<feature type="binding site" evidence="12">
    <location>
        <position position="47"/>
    </location>
    <ligand>
        <name>[4Fe-4S] cluster</name>
        <dbReference type="ChEBI" id="CHEBI:49883"/>
        <label>1</label>
        <note>4Fe-4S-S-AdoMet</note>
    </ligand>
</feature>
<dbReference type="SFLD" id="SFLDG01067">
    <property type="entry name" value="SPASM/twitch_domain_containing"/>
    <property type="match status" value="1"/>
</dbReference>
<dbReference type="GO" id="GO:0061798">
    <property type="term" value="F:GTP 3',8'-cyclase activity"/>
    <property type="evidence" value="ECO:0007669"/>
    <property type="project" value="UniProtKB-UniRule"/>
</dbReference>
<dbReference type="InterPro" id="IPR010505">
    <property type="entry name" value="MoaA_twitch"/>
</dbReference>
<evidence type="ECO:0000256" key="6">
    <source>
        <dbReference type="ARBA" id="ARBA00023004"/>
    </source>
</evidence>
<keyword evidence="6 12" id="KW-0408">Iron</keyword>
<comment type="catalytic activity">
    <reaction evidence="11 12">
        <text>GTP + AH2 + S-adenosyl-L-methionine = (8S)-3',8-cyclo-7,8-dihydroguanosine 5'-triphosphate + 5'-deoxyadenosine + L-methionine + A + H(+)</text>
        <dbReference type="Rhea" id="RHEA:49576"/>
        <dbReference type="ChEBI" id="CHEBI:13193"/>
        <dbReference type="ChEBI" id="CHEBI:15378"/>
        <dbReference type="ChEBI" id="CHEBI:17319"/>
        <dbReference type="ChEBI" id="CHEBI:17499"/>
        <dbReference type="ChEBI" id="CHEBI:37565"/>
        <dbReference type="ChEBI" id="CHEBI:57844"/>
        <dbReference type="ChEBI" id="CHEBI:59789"/>
        <dbReference type="ChEBI" id="CHEBI:131766"/>
        <dbReference type="EC" id="4.1.99.22"/>
    </reaction>
</comment>
<feature type="binding site" evidence="12">
    <location>
        <position position="225"/>
    </location>
    <ligand>
        <name>S-adenosyl-L-methionine</name>
        <dbReference type="ChEBI" id="CHEBI:59789"/>
    </ligand>
</feature>
<feature type="binding site" evidence="12">
    <location>
        <position position="54"/>
    </location>
    <ligand>
        <name>[4Fe-4S] cluster</name>
        <dbReference type="ChEBI" id="CHEBI:49883"/>
        <label>1</label>
        <note>4Fe-4S-S-AdoMet</note>
    </ligand>
</feature>
<evidence type="ECO:0000256" key="5">
    <source>
        <dbReference type="ARBA" id="ARBA00022741"/>
    </source>
</evidence>
<feature type="binding site" evidence="12">
    <location>
        <position position="40"/>
    </location>
    <ligand>
        <name>GTP</name>
        <dbReference type="ChEBI" id="CHEBI:37565"/>
    </ligand>
</feature>
<dbReference type="Pfam" id="PF06463">
    <property type="entry name" value="Mob_synth_C"/>
    <property type="match status" value="1"/>
</dbReference>
<dbReference type="InterPro" id="IPR050105">
    <property type="entry name" value="MoCo_biosynth_MoaA/MoaC"/>
</dbReference>
<comment type="subunit">
    <text evidence="12">Monomer and homodimer.</text>
</comment>
<evidence type="ECO:0000256" key="2">
    <source>
        <dbReference type="ARBA" id="ARBA00022485"/>
    </source>
</evidence>
<dbReference type="GO" id="GO:0006777">
    <property type="term" value="P:Mo-molybdopterin cofactor biosynthetic process"/>
    <property type="evidence" value="ECO:0007669"/>
    <property type="project" value="UniProtKB-UniRule"/>
</dbReference>
<evidence type="ECO:0000256" key="1">
    <source>
        <dbReference type="ARBA" id="ARBA00012167"/>
    </source>
</evidence>
<feature type="domain" description="Radical SAM core" evidence="13">
    <location>
        <begin position="31"/>
        <end position="261"/>
    </location>
</feature>
<evidence type="ECO:0000256" key="3">
    <source>
        <dbReference type="ARBA" id="ARBA00022691"/>
    </source>
</evidence>
<dbReference type="NCBIfam" id="TIGR02666">
    <property type="entry name" value="moaA"/>
    <property type="match status" value="1"/>
</dbReference>
<feature type="binding site" evidence="12">
    <location>
        <position position="94"/>
    </location>
    <ligand>
        <name>GTP</name>
        <dbReference type="ChEBI" id="CHEBI:37565"/>
    </ligand>
</feature>
<sequence length="367" mass="41049">MNLKMIPVVPARPAAKAIPQTRGIEGEALDQFGRRFTDLRISVTDRCNFRCGYCMPREVFTADYPYLPRSSILSFEEITRVAAAAAAMGVRKFRLTGGEPLLRKDIESLIRMLSSLRTTENQKPDITLTTNGVLLTRKARELRAAGLDRVTVSLDAMSDANFRRMSDSDFSVQDVLDGIHHALDAGFRRVKVNMVVRKGWNEDEVVDMVSYFRQLPVALRFIEYMDVGASNGWNMQEVVSSNTLLEKIREAGNTLLALPAESDSDTAIRWQHQNAPGEIGFISSISQPFCNSCSRLRLSTDGKIYTCLFASEGYDLRPLLQSGADKQALQEALTGIWQQRDDRYSAVRTEAGAGTRRERIEMSYIGG</sequence>
<dbReference type="SUPFAM" id="SSF102114">
    <property type="entry name" value="Radical SAM enzymes"/>
    <property type="match status" value="1"/>
</dbReference>
<keyword evidence="15" id="KW-1185">Reference proteome</keyword>
<comment type="function">
    <text evidence="12">Catalyzes the cyclization of GTP to (8S)-3',8-cyclo-7,8-dihydroguanosine 5'-triphosphate.</text>
</comment>
<dbReference type="GO" id="GO:0061799">
    <property type="term" value="F:cyclic pyranopterin monophosphate synthase activity"/>
    <property type="evidence" value="ECO:0007669"/>
    <property type="project" value="TreeGrafter"/>
</dbReference>
<dbReference type="InterPro" id="IPR013785">
    <property type="entry name" value="Aldolase_TIM"/>
</dbReference>
<dbReference type="GO" id="GO:0005525">
    <property type="term" value="F:GTP binding"/>
    <property type="evidence" value="ECO:0007669"/>
    <property type="project" value="UniProtKB-UniRule"/>
</dbReference>
<dbReference type="CDD" id="cd21117">
    <property type="entry name" value="Twitch_MoaA"/>
    <property type="match status" value="1"/>
</dbReference>
<accession>A0A941I4R7</accession>
<keyword evidence="2 12" id="KW-0004">4Fe-4S</keyword>
<dbReference type="GO" id="GO:0051539">
    <property type="term" value="F:4 iron, 4 sulfur cluster binding"/>
    <property type="evidence" value="ECO:0007669"/>
    <property type="project" value="UniProtKB-UniRule"/>
</dbReference>
<dbReference type="SFLD" id="SFLDG01383">
    <property type="entry name" value="cyclic_pyranopterin_phosphate"/>
    <property type="match status" value="1"/>
</dbReference>
<evidence type="ECO:0000256" key="9">
    <source>
        <dbReference type="ARBA" id="ARBA00023150"/>
    </source>
</evidence>
<keyword evidence="5 12" id="KW-0547">Nucleotide-binding</keyword>
<evidence type="ECO:0000259" key="13">
    <source>
        <dbReference type="PROSITE" id="PS51918"/>
    </source>
</evidence>
<keyword evidence="4 12" id="KW-0479">Metal-binding</keyword>
<feature type="binding site" evidence="12">
    <location>
        <position position="153"/>
    </location>
    <ligand>
        <name>S-adenosyl-L-methionine</name>
        <dbReference type="ChEBI" id="CHEBI:59789"/>
    </ligand>
</feature>
<feature type="binding site" evidence="12">
    <location>
        <position position="191"/>
    </location>
    <ligand>
        <name>GTP</name>
        <dbReference type="ChEBI" id="CHEBI:37565"/>
    </ligand>
</feature>
<dbReference type="SMART" id="SM00729">
    <property type="entry name" value="Elp3"/>
    <property type="match status" value="1"/>
</dbReference>
<dbReference type="EMBL" id="JAGSPN010000004">
    <property type="protein sequence ID" value="MBR7781992.1"/>
    <property type="molecule type" value="Genomic_DNA"/>
</dbReference>
<feature type="binding site" evidence="12">
    <location>
        <position position="290"/>
    </location>
    <ligand>
        <name>[4Fe-4S] cluster</name>
        <dbReference type="ChEBI" id="CHEBI:49883"/>
        <label>2</label>
        <note>4Fe-4S-substrate</note>
    </ligand>
</feature>
<dbReference type="AlphaFoldDB" id="A0A941I4R7"/>
<comment type="pathway">
    <text evidence="12">Cofactor biosynthesis; molybdopterin biosynthesis.</text>
</comment>
<keyword evidence="7 12" id="KW-0411">Iron-sulfur</keyword>
<evidence type="ECO:0000256" key="4">
    <source>
        <dbReference type="ARBA" id="ARBA00022723"/>
    </source>
</evidence>
<keyword evidence="10 12" id="KW-0456">Lyase</keyword>
<feature type="binding site" evidence="12">
    <location>
        <position position="98"/>
    </location>
    <ligand>
        <name>S-adenosyl-L-methionine</name>
        <dbReference type="ChEBI" id="CHEBI:59789"/>
    </ligand>
</feature>
<comment type="caution">
    <text evidence="14">The sequence shown here is derived from an EMBL/GenBank/DDBJ whole genome shotgun (WGS) entry which is preliminary data.</text>
</comment>
<dbReference type="CDD" id="cd01335">
    <property type="entry name" value="Radical_SAM"/>
    <property type="match status" value="1"/>
</dbReference>
<evidence type="ECO:0000313" key="15">
    <source>
        <dbReference type="Proteomes" id="UP000680067"/>
    </source>
</evidence>
<dbReference type="Pfam" id="PF04055">
    <property type="entry name" value="Radical_SAM"/>
    <property type="match status" value="1"/>
</dbReference>
<dbReference type="Proteomes" id="UP000680067">
    <property type="component" value="Unassembled WGS sequence"/>
</dbReference>
<comment type="cofactor">
    <cofactor evidence="12">
        <name>[4Fe-4S] cluster</name>
        <dbReference type="ChEBI" id="CHEBI:49883"/>
    </cofactor>
    <text evidence="12">Binds 2 [4Fe-4S] clusters. Binds 1 [4Fe-4S] cluster coordinated with 3 cysteines and an exchangeable S-adenosyl-L-methionine and 1 [4Fe-4S] cluster coordinated with 3 cysteines and the GTP-derived substrate.</text>
</comment>